<evidence type="ECO:0000256" key="1">
    <source>
        <dbReference type="SAM" id="SignalP"/>
    </source>
</evidence>
<reference evidence="2" key="1">
    <citation type="journal article" date="2023" name="Mol. Phylogenet. Evol.">
        <title>Genome-scale phylogeny and comparative genomics of the fungal order Sordariales.</title>
        <authorList>
            <person name="Hensen N."/>
            <person name="Bonometti L."/>
            <person name="Westerberg I."/>
            <person name="Brannstrom I.O."/>
            <person name="Guillou S."/>
            <person name="Cros-Aarteil S."/>
            <person name="Calhoun S."/>
            <person name="Haridas S."/>
            <person name="Kuo A."/>
            <person name="Mondo S."/>
            <person name="Pangilinan J."/>
            <person name="Riley R."/>
            <person name="LaButti K."/>
            <person name="Andreopoulos B."/>
            <person name="Lipzen A."/>
            <person name="Chen C."/>
            <person name="Yan M."/>
            <person name="Daum C."/>
            <person name="Ng V."/>
            <person name="Clum A."/>
            <person name="Steindorff A."/>
            <person name="Ohm R.A."/>
            <person name="Martin F."/>
            <person name="Silar P."/>
            <person name="Natvig D.O."/>
            <person name="Lalanne C."/>
            <person name="Gautier V."/>
            <person name="Ament-Velasquez S.L."/>
            <person name="Kruys A."/>
            <person name="Hutchinson M.I."/>
            <person name="Powell A.J."/>
            <person name="Barry K."/>
            <person name="Miller A.N."/>
            <person name="Grigoriev I.V."/>
            <person name="Debuchy R."/>
            <person name="Gladieux P."/>
            <person name="Hiltunen Thoren M."/>
            <person name="Johannesson H."/>
        </authorList>
    </citation>
    <scope>NUCLEOTIDE SEQUENCE</scope>
    <source>
        <strain evidence="2">CBS 232.78</strain>
    </source>
</reference>
<evidence type="ECO:0000313" key="3">
    <source>
        <dbReference type="Proteomes" id="UP001285441"/>
    </source>
</evidence>
<dbReference type="AlphaFoldDB" id="A0AAE0K1E4"/>
<name>A0AAE0K1E4_9PEZI</name>
<organism evidence="2 3">
    <name type="scientific">Podospora didyma</name>
    <dbReference type="NCBI Taxonomy" id="330526"/>
    <lineage>
        <taxon>Eukaryota</taxon>
        <taxon>Fungi</taxon>
        <taxon>Dikarya</taxon>
        <taxon>Ascomycota</taxon>
        <taxon>Pezizomycotina</taxon>
        <taxon>Sordariomycetes</taxon>
        <taxon>Sordariomycetidae</taxon>
        <taxon>Sordariales</taxon>
        <taxon>Podosporaceae</taxon>
        <taxon>Podospora</taxon>
    </lineage>
</organism>
<evidence type="ECO:0008006" key="4">
    <source>
        <dbReference type="Google" id="ProtNLM"/>
    </source>
</evidence>
<reference evidence="2" key="2">
    <citation type="submission" date="2023-06" db="EMBL/GenBank/DDBJ databases">
        <authorList>
            <consortium name="Lawrence Berkeley National Laboratory"/>
            <person name="Haridas S."/>
            <person name="Hensen N."/>
            <person name="Bonometti L."/>
            <person name="Westerberg I."/>
            <person name="Brannstrom I.O."/>
            <person name="Guillou S."/>
            <person name="Cros-Aarteil S."/>
            <person name="Calhoun S."/>
            <person name="Kuo A."/>
            <person name="Mondo S."/>
            <person name="Pangilinan J."/>
            <person name="Riley R."/>
            <person name="LaButti K."/>
            <person name="Andreopoulos B."/>
            <person name="Lipzen A."/>
            <person name="Chen C."/>
            <person name="Yanf M."/>
            <person name="Daum C."/>
            <person name="Ng V."/>
            <person name="Clum A."/>
            <person name="Steindorff A."/>
            <person name="Ohm R."/>
            <person name="Martin F."/>
            <person name="Silar P."/>
            <person name="Natvig D."/>
            <person name="Lalanne C."/>
            <person name="Gautier V."/>
            <person name="Ament-velasquez S.L."/>
            <person name="Kruys A."/>
            <person name="Hutchinson M.I."/>
            <person name="Powell A.J."/>
            <person name="Barry K."/>
            <person name="Miller A.N."/>
            <person name="Grigoriev I.V."/>
            <person name="Debuchy R."/>
            <person name="Gladieux P."/>
            <person name="Thoren M.H."/>
            <person name="Johannesson H."/>
        </authorList>
    </citation>
    <scope>NUCLEOTIDE SEQUENCE</scope>
    <source>
        <strain evidence="2">CBS 232.78</strain>
    </source>
</reference>
<dbReference type="Proteomes" id="UP001285441">
    <property type="component" value="Unassembled WGS sequence"/>
</dbReference>
<sequence>MTACHSEVVIVLLCFVNLASQAVARNAISFPVRQRLWCAVTSIMMRGTCSCKLSDDFPSLNHTTTIDANADNTCREACLSHFLECR</sequence>
<comment type="caution">
    <text evidence="2">The sequence shown here is derived from an EMBL/GenBank/DDBJ whole genome shotgun (WGS) entry which is preliminary data.</text>
</comment>
<feature type="signal peptide" evidence="1">
    <location>
        <begin position="1"/>
        <end position="24"/>
    </location>
</feature>
<feature type="chain" id="PRO_5041997178" description="Secreted protein" evidence="1">
    <location>
        <begin position="25"/>
        <end position="86"/>
    </location>
</feature>
<keyword evidence="3" id="KW-1185">Reference proteome</keyword>
<dbReference type="EMBL" id="JAULSW010000010">
    <property type="protein sequence ID" value="KAK3368256.1"/>
    <property type="molecule type" value="Genomic_DNA"/>
</dbReference>
<accession>A0AAE0K1E4</accession>
<gene>
    <name evidence="2" type="ORF">B0H63DRAFT_488152</name>
</gene>
<protein>
    <recommendedName>
        <fullName evidence="4">Secreted protein</fullName>
    </recommendedName>
</protein>
<keyword evidence="1" id="KW-0732">Signal</keyword>
<proteinExistence type="predicted"/>
<evidence type="ECO:0000313" key="2">
    <source>
        <dbReference type="EMBL" id="KAK3368256.1"/>
    </source>
</evidence>